<dbReference type="PANTHER" id="PTHR12219:SF8">
    <property type="entry name" value="NADH DEHYDROGENASE [UBIQUINONE] IRON-SULFUR PROTEIN 4, MITOCHONDRIAL"/>
    <property type="match status" value="1"/>
</dbReference>
<dbReference type="Gene3D" id="3.30.160.190">
    <property type="entry name" value="atu1810 like domain"/>
    <property type="match status" value="1"/>
</dbReference>
<accession>A0A3G2S9A3</accession>
<keyword evidence="2 9" id="KW-0813">Transport</keyword>
<evidence type="ECO:0000256" key="8">
    <source>
        <dbReference type="ARBA" id="ARBA00023136"/>
    </source>
</evidence>
<keyword evidence="7 9" id="KW-0496">Mitochondrion</keyword>
<dbReference type="EMBL" id="CP033154">
    <property type="protein sequence ID" value="AYO44466.1"/>
    <property type="molecule type" value="Genomic_DNA"/>
</dbReference>
<dbReference type="Pfam" id="PF04800">
    <property type="entry name" value="NDUS4"/>
    <property type="match status" value="1"/>
</dbReference>
<dbReference type="STRING" id="425264.A0A3G2S9A3"/>
<reference evidence="10 11" key="1">
    <citation type="submission" date="2018-10" db="EMBL/GenBank/DDBJ databases">
        <title>Complete genome sequence of Malassezia restricta CBS 7877.</title>
        <authorList>
            <person name="Morand S.C."/>
            <person name="Bertignac M."/>
            <person name="Iltis A."/>
            <person name="Kolder I."/>
            <person name="Pirovano W."/>
            <person name="Jourdain R."/>
            <person name="Clavaud C."/>
        </authorList>
    </citation>
    <scope>NUCLEOTIDE SEQUENCE [LARGE SCALE GENOMIC DNA]</scope>
    <source>
        <strain evidence="10 11">CBS 7877</strain>
    </source>
</reference>
<dbReference type="Proteomes" id="UP000269793">
    <property type="component" value="Chromosome VII"/>
</dbReference>
<evidence type="ECO:0000256" key="1">
    <source>
        <dbReference type="ARBA" id="ARBA00005882"/>
    </source>
</evidence>
<dbReference type="OrthoDB" id="3089at2759"/>
<comment type="function">
    <text evidence="9">Accessory subunit of the mitochondrial membrane respiratory chain NADH dehydrogenase (Complex I), that is believed not to be involved in catalysis. Complex I functions in the transfer of electrons from NADH to the respiratory chain. The immediate electron acceptor for the enzyme is believed to be ubiquinone.</text>
</comment>
<dbReference type="AlphaFoldDB" id="A0A3G2S9A3"/>
<keyword evidence="6 9" id="KW-0249">Electron transport</keyword>
<evidence type="ECO:0000256" key="9">
    <source>
        <dbReference type="RuleBase" id="RU367010"/>
    </source>
</evidence>
<proteinExistence type="inferred from homology"/>
<dbReference type="InterPro" id="IPR006885">
    <property type="entry name" value="NADH_UbQ_FeS_4_mit-like"/>
</dbReference>
<name>A0A3G2S9A3_MALR7</name>
<dbReference type="GO" id="GO:0022900">
    <property type="term" value="P:electron transport chain"/>
    <property type="evidence" value="ECO:0007669"/>
    <property type="project" value="InterPro"/>
</dbReference>
<gene>
    <name evidence="10" type="primary">nuo-21_2</name>
    <name evidence="10" type="ORF">DNF11_3516</name>
</gene>
<dbReference type="GO" id="GO:0005743">
    <property type="term" value="C:mitochondrial inner membrane"/>
    <property type="evidence" value="ECO:0007669"/>
    <property type="project" value="UniProtKB-SubCell"/>
</dbReference>
<evidence type="ECO:0000256" key="6">
    <source>
        <dbReference type="ARBA" id="ARBA00022982"/>
    </source>
</evidence>
<evidence type="ECO:0000256" key="2">
    <source>
        <dbReference type="ARBA" id="ARBA00022448"/>
    </source>
</evidence>
<dbReference type="PANTHER" id="PTHR12219">
    <property type="entry name" value="NADH-UBIQUINONE OXIDOREDUCTASE"/>
    <property type="match status" value="1"/>
</dbReference>
<evidence type="ECO:0000256" key="3">
    <source>
        <dbReference type="ARBA" id="ARBA00022660"/>
    </source>
</evidence>
<evidence type="ECO:0000313" key="11">
    <source>
        <dbReference type="Proteomes" id="UP000269793"/>
    </source>
</evidence>
<keyword evidence="5 9" id="KW-0809">Transit peptide</keyword>
<dbReference type="VEuPathDB" id="FungiDB:DNF11_3516"/>
<keyword evidence="11" id="KW-1185">Reference proteome</keyword>
<evidence type="ECO:0000256" key="5">
    <source>
        <dbReference type="ARBA" id="ARBA00022946"/>
    </source>
</evidence>
<evidence type="ECO:0000256" key="7">
    <source>
        <dbReference type="ARBA" id="ARBA00023128"/>
    </source>
</evidence>
<dbReference type="FunFam" id="3.30.160.190:FF:000001">
    <property type="entry name" value="NADH-ubiquinone oxidoreductase 21 kDa subunit mitochondrial"/>
    <property type="match status" value="1"/>
</dbReference>
<keyword evidence="3 9" id="KW-0679">Respiratory chain</keyword>
<evidence type="ECO:0000256" key="4">
    <source>
        <dbReference type="ARBA" id="ARBA00022792"/>
    </source>
</evidence>
<keyword evidence="4 9" id="KW-0999">Mitochondrion inner membrane</keyword>
<dbReference type="InterPro" id="IPR038532">
    <property type="entry name" value="NDUFS4-like_sf"/>
</dbReference>
<comment type="similarity">
    <text evidence="1 9">Belongs to the complex I NDUFS4 subunit family.</text>
</comment>
<protein>
    <recommendedName>
        <fullName evidence="9">NADH dehydrogenase [ubiquinone] iron-sulfur protein 4, mitochondrial</fullName>
    </recommendedName>
</protein>
<organism evidence="10 11">
    <name type="scientific">Malassezia restricta (strain ATCC 96810 / NBRC 103918 / CBS 7877)</name>
    <name type="common">Seborrheic dermatitis infection agent</name>
    <dbReference type="NCBI Taxonomy" id="425264"/>
    <lineage>
        <taxon>Eukaryota</taxon>
        <taxon>Fungi</taxon>
        <taxon>Dikarya</taxon>
        <taxon>Basidiomycota</taxon>
        <taxon>Ustilaginomycotina</taxon>
        <taxon>Malasseziomycetes</taxon>
        <taxon>Malasseziales</taxon>
        <taxon>Malasseziaceae</taxon>
        <taxon>Malassezia</taxon>
    </lineage>
</organism>
<sequence length="183" mass="20802">MSTMIRTLLYRHTLPMRPSLYRTMHTSLRVGKDSAHQTVPARPAPGEKRDLVAEQVNRISEPTAASVVSDAPNSLHQRYVRIFQPAKPATQSGRAGTRDWRVEFEVLQGSGRWESPLMGWASTADHQQSLSMRFDSLDAAIHFCEKQGWNYLVQQPHKARIPPKSYAANFKYSPGKLRIHHTK</sequence>
<comment type="subcellular location">
    <subcellularLocation>
        <location evidence="9">Mitochondrion inner membrane</location>
        <topology evidence="9">Peripheral membrane protein</topology>
        <orientation evidence="9">Matrix side</orientation>
    </subcellularLocation>
</comment>
<keyword evidence="8 9" id="KW-0472">Membrane</keyword>
<evidence type="ECO:0000313" key="10">
    <source>
        <dbReference type="EMBL" id="AYO44466.1"/>
    </source>
</evidence>
<keyword evidence="10" id="KW-0830">Ubiquinone</keyword>